<keyword evidence="2" id="KW-1185">Reference proteome</keyword>
<proteinExistence type="predicted"/>
<dbReference type="Proteomes" id="UP001060215">
    <property type="component" value="Chromosome 14"/>
</dbReference>
<sequence>MNNSDPSDTNTSDTTDISLQEEDHLIRSTKKIKGRKALEDRDMVTSVESGADLEPSLSIPVEIAMNDGTPPSIGTFPAGPKEKSFKDALAAPKSSDFYFDDTTDTISSDEGDADEDTPMPEDVQTGIPQIVLPKKLLHRIRQSWTNSLIVRLLGKSIGYRLLCTKVKNLWALQDEFNAIDLGSNYFLFKFSSQEDCAHVYSGGPSLRVEKSRARKPSNLSHRHGERGSSPTDSVHSQDGRRSLGVVDRARDRSHSPHGHHLVDQATTHEDRTRVEHNSRTISSLHSDGIHEVHRSGPSTDT</sequence>
<organism evidence="1 2">
    <name type="scientific">Camellia lanceoleosa</name>
    <dbReference type="NCBI Taxonomy" id="1840588"/>
    <lineage>
        <taxon>Eukaryota</taxon>
        <taxon>Viridiplantae</taxon>
        <taxon>Streptophyta</taxon>
        <taxon>Embryophyta</taxon>
        <taxon>Tracheophyta</taxon>
        <taxon>Spermatophyta</taxon>
        <taxon>Magnoliopsida</taxon>
        <taxon>eudicotyledons</taxon>
        <taxon>Gunneridae</taxon>
        <taxon>Pentapetalae</taxon>
        <taxon>asterids</taxon>
        <taxon>Ericales</taxon>
        <taxon>Theaceae</taxon>
        <taxon>Camellia</taxon>
    </lineage>
</organism>
<reference evidence="1 2" key="1">
    <citation type="journal article" date="2022" name="Plant J.">
        <title>Chromosome-level genome of Camellia lanceoleosa provides a valuable resource for understanding genome evolution and self-incompatibility.</title>
        <authorList>
            <person name="Gong W."/>
            <person name="Xiao S."/>
            <person name="Wang L."/>
            <person name="Liao Z."/>
            <person name="Chang Y."/>
            <person name="Mo W."/>
            <person name="Hu G."/>
            <person name="Li W."/>
            <person name="Zhao G."/>
            <person name="Zhu H."/>
            <person name="Hu X."/>
            <person name="Ji K."/>
            <person name="Xiang X."/>
            <person name="Song Q."/>
            <person name="Yuan D."/>
            <person name="Jin S."/>
            <person name="Zhang L."/>
        </authorList>
    </citation>
    <scope>NUCLEOTIDE SEQUENCE [LARGE SCALE GENOMIC DNA]</scope>
    <source>
        <strain evidence="1">SQ_2022a</strain>
    </source>
</reference>
<dbReference type="EMBL" id="CM045771">
    <property type="protein sequence ID" value="KAI7989940.1"/>
    <property type="molecule type" value="Genomic_DNA"/>
</dbReference>
<protein>
    <submittedName>
        <fullName evidence="1">Uncharacterized protein</fullName>
    </submittedName>
</protein>
<accession>A0ACC0FMJ3</accession>
<comment type="caution">
    <text evidence="1">The sequence shown here is derived from an EMBL/GenBank/DDBJ whole genome shotgun (WGS) entry which is preliminary data.</text>
</comment>
<name>A0ACC0FMJ3_9ERIC</name>
<evidence type="ECO:0000313" key="1">
    <source>
        <dbReference type="EMBL" id="KAI7989940.1"/>
    </source>
</evidence>
<gene>
    <name evidence="1" type="ORF">LOK49_LG13G02021</name>
</gene>
<evidence type="ECO:0000313" key="2">
    <source>
        <dbReference type="Proteomes" id="UP001060215"/>
    </source>
</evidence>